<evidence type="ECO:0000256" key="8">
    <source>
        <dbReference type="RuleBase" id="RU004020"/>
    </source>
</evidence>
<gene>
    <name evidence="11" type="ORF">H0H81_000135</name>
</gene>
<evidence type="ECO:0000256" key="1">
    <source>
        <dbReference type="ARBA" id="ARBA00004123"/>
    </source>
</evidence>
<dbReference type="InterPro" id="IPR036390">
    <property type="entry name" value="WH_DNA-bd_sf"/>
</dbReference>
<dbReference type="FunFam" id="1.10.10.10:FF:000027">
    <property type="entry name" value="Heat shock transcription factor 1"/>
    <property type="match status" value="1"/>
</dbReference>
<evidence type="ECO:0000259" key="10">
    <source>
        <dbReference type="PROSITE" id="PS00434"/>
    </source>
</evidence>
<evidence type="ECO:0000256" key="3">
    <source>
        <dbReference type="ARBA" id="ARBA00023015"/>
    </source>
</evidence>
<feature type="region of interest" description="Disordered" evidence="9">
    <location>
        <begin position="556"/>
        <end position="583"/>
    </location>
</feature>
<dbReference type="OrthoDB" id="60033at2759"/>
<reference evidence="11" key="1">
    <citation type="submission" date="2021-02" db="EMBL/GenBank/DDBJ databases">
        <authorList>
            <person name="Nieuwenhuis M."/>
            <person name="Van De Peppel L.J.J."/>
        </authorList>
    </citation>
    <scope>NUCLEOTIDE SEQUENCE</scope>
    <source>
        <strain evidence="11">D49</strain>
    </source>
</reference>
<dbReference type="InterPro" id="IPR036388">
    <property type="entry name" value="WH-like_DNA-bd_sf"/>
</dbReference>
<keyword evidence="6" id="KW-0539">Nucleus</keyword>
<comment type="subunit">
    <text evidence="7">Homotrimer. Homotrimerization increases the affinity of HSF1 to DNA. Interacts with transcriptional coregulator SSA1 on chromatin.</text>
</comment>
<dbReference type="SMART" id="SM00415">
    <property type="entry name" value="HSF"/>
    <property type="match status" value="1"/>
</dbReference>
<dbReference type="InterPro" id="IPR000232">
    <property type="entry name" value="HSF_DNA-bd"/>
</dbReference>
<dbReference type="GO" id="GO:0005634">
    <property type="term" value="C:nucleus"/>
    <property type="evidence" value="ECO:0007669"/>
    <property type="project" value="UniProtKB-SubCell"/>
</dbReference>
<keyword evidence="12" id="KW-1185">Reference proteome</keyword>
<feature type="region of interest" description="Disordered" evidence="9">
    <location>
        <begin position="265"/>
        <end position="314"/>
    </location>
</feature>
<protein>
    <recommendedName>
        <fullName evidence="10">HSF-type DNA-binding domain-containing protein</fullName>
    </recommendedName>
</protein>
<dbReference type="Proteomes" id="UP000717328">
    <property type="component" value="Unassembled WGS sequence"/>
</dbReference>
<keyword evidence="4" id="KW-0238">DNA-binding</keyword>
<evidence type="ECO:0000256" key="2">
    <source>
        <dbReference type="ARBA" id="ARBA00006403"/>
    </source>
</evidence>
<sequence>MATGQVTLARQRAPIPAPKSSRQAVPAFLQKLHEMVNDPNNHELIRWSDAGDSFYVLDHERFAREVLGRWFKHQNFASFVRQLNMYGFHKIPHLQQGVLRSDTDMEFWNFAHANFHRGQPDLLCLIQRKKQTVQPGEEVMMDIRETTNPTPTQANPASGQVVDIHSIVSGIAAIKRHQSTISSELNELKRSNQLLWQDALEARAKHQKQQDTINRILKFLAGVFGSRANPHKDDIVESIPSRAVVPRRHSRFLIEDVRSVKDAEDPKYPVIETPHSIPSPSPSECTSSEPLPETPHDAPMAPASPADSADRSVTPKLDPHMQVFIDHISPAQIQHLLSSIPALDSIQTDPSISNSSQLAQYMPDLFSQFMEQPRSPPPPSIASTDVPAESLLSFDDHQIDLQHGHSSNVTKSWKATEDIERDVNAMNSDIDLFIRGLGLDPHHLETGDSNGASPSTSSLPLEADDVHVDVPSQPPLDTGVNTHAPASGAAEDPLLDLDNLMNAFTATTHLDTGFPADGDAFYGLDPPVLVPVPPSPVVTTAKRKSDVSELAAQISPQTALDAQAPTDTGTAPVVKPPKRRRNK</sequence>
<organism evidence="11 12">
    <name type="scientific">Sphagnurus paluster</name>
    <dbReference type="NCBI Taxonomy" id="117069"/>
    <lineage>
        <taxon>Eukaryota</taxon>
        <taxon>Fungi</taxon>
        <taxon>Dikarya</taxon>
        <taxon>Basidiomycota</taxon>
        <taxon>Agaricomycotina</taxon>
        <taxon>Agaricomycetes</taxon>
        <taxon>Agaricomycetidae</taxon>
        <taxon>Agaricales</taxon>
        <taxon>Tricholomatineae</taxon>
        <taxon>Lyophyllaceae</taxon>
        <taxon>Sphagnurus</taxon>
    </lineage>
</organism>
<evidence type="ECO:0000256" key="7">
    <source>
        <dbReference type="ARBA" id="ARBA00062171"/>
    </source>
</evidence>
<evidence type="ECO:0000256" key="5">
    <source>
        <dbReference type="ARBA" id="ARBA00023163"/>
    </source>
</evidence>
<reference evidence="11" key="2">
    <citation type="submission" date="2021-10" db="EMBL/GenBank/DDBJ databases">
        <title>Phylogenomics reveals ancestral predisposition of the termite-cultivated fungus Termitomyces towards a domesticated lifestyle.</title>
        <authorList>
            <person name="Auxier B."/>
            <person name="Grum-Grzhimaylo A."/>
            <person name="Cardenas M.E."/>
            <person name="Lodge J.D."/>
            <person name="Laessoe T."/>
            <person name="Pedersen O."/>
            <person name="Smith M.E."/>
            <person name="Kuyper T.W."/>
            <person name="Franco-Molano E.A."/>
            <person name="Baroni T.J."/>
            <person name="Aanen D.K."/>
        </authorList>
    </citation>
    <scope>NUCLEOTIDE SEQUENCE</scope>
    <source>
        <strain evidence="11">D49</strain>
    </source>
</reference>
<feature type="compositionally biased region" description="Low complexity" evidence="9">
    <location>
        <begin position="276"/>
        <end position="307"/>
    </location>
</feature>
<keyword evidence="3" id="KW-0805">Transcription regulation</keyword>
<dbReference type="GO" id="GO:0003700">
    <property type="term" value="F:DNA-binding transcription factor activity"/>
    <property type="evidence" value="ECO:0007669"/>
    <property type="project" value="InterPro"/>
</dbReference>
<evidence type="ECO:0000256" key="4">
    <source>
        <dbReference type="ARBA" id="ARBA00023125"/>
    </source>
</evidence>
<feature type="region of interest" description="Disordered" evidence="9">
    <location>
        <begin position="1"/>
        <end position="20"/>
    </location>
</feature>
<evidence type="ECO:0000313" key="11">
    <source>
        <dbReference type="EMBL" id="KAG5634984.1"/>
    </source>
</evidence>
<dbReference type="Gene3D" id="1.10.10.10">
    <property type="entry name" value="Winged helix-like DNA-binding domain superfamily/Winged helix DNA-binding domain"/>
    <property type="match status" value="1"/>
</dbReference>
<dbReference type="PROSITE" id="PS00434">
    <property type="entry name" value="HSF_DOMAIN"/>
    <property type="match status" value="1"/>
</dbReference>
<dbReference type="GO" id="GO:0043565">
    <property type="term" value="F:sequence-specific DNA binding"/>
    <property type="evidence" value="ECO:0007669"/>
    <property type="project" value="InterPro"/>
</dbReference>
<keyword evidence="5" id="KW-0804">Transcription</keyword>
<comment type="caution">
    <text evidence="11">The sequence shown here is derived from an EMBL/GenBank/DDBJ whole genome shotgun (WGS) entry which is preliminary data.</text>
</comment>
<feature type="domain" description="HSF-type DNA-binding" evidence="10">
    <location>
        <begin position="67"/>
        <end position="91"/>
    </location>
</feature>
<dbReference type="EMBL" id="JABCKI010006214">
    <property type="protein sequence ID" value="KAG5634984.1"/>
    <property type="molecule type" value="Genomic_DNA"/>
</dbReference>
<dbReference type="AlphaFoldDB" id="A0A9P7FQ75"/>
<evidence type="ECO:0000256" key="6">
    <source>
        <dbReference type="ARBA" id="ARBA00023242"/>
    </source>
</evidence>
<name>A0A9P7FQ75_9AGAR</name>
<dbReference type="PANTHER" id="PTHR10015">
    <property type="entry name" value="HEAT SHOCK TRANSCRIPTION FACTOR"/>
    <property type="match status" value="1"/>
</dbReference>
<dbReference type="PRINTS" id="PR00056">
    <property type="entry name" value="HSFDOMAIN"/>
</dbReference>
<dbReference type="Pfam" id="PF00447">
    <property type="entry name" value="HSF_DNA-bind"/>
    <property type="match status" value="1"/>
</dbReference>
<evidence type="ECO:0000256" key="9">
    <source>
        <dbReference type="SAM" id="MobiDB-lite"/>
    </source>
</evidence>
<feature type="compositionally biased region" description="Polar residues" evidence="9">
    <location>
        <begin position="556"/>
        <end position="569"/>
    </location>
</feature>
<comment type="subcellular location">
    <subcellularLocation>
        <location evidence="1">Nucleus</location>
    </subcellularLocation>
</comment>
<dbReference type="SUPFAM" id="SSF46785">
    <property type="entry name" value="Winged helix' DNA-binding domain"/>
    <property type="match status" value="1"/>
</dbReference>
<dbReference type="PANTHER" id="PTHR10015:SF427">
    <property type="entry name" value="HEAT SHOCK FACTOR PROTEIN"/>
    <property type="match status" value="1"/>
</dbReference>
<comment type="similarity">
    <text evidence="2 8">Belongs to the HSF family.</text>
</comment>
<proteinExistence type="inferred from homology"/>
<accession>A0A9P7FQ75</accession>
<evidence type="ECO:0000313" key="12">
    <source>
        <dbReference type="Proteomes" id="UP000717328"/>
    </source>
</evidence>